<dbReference type="AlphaFoldDB" id="A0A7E4UM56"/>
<dbReference type="GO" id="GO:0008270">
    <property type="term" value="F:zinc ion binding"/>
    <property type="evidence" value="ECO:0007669"/>
    <property type="project" value="UniProtKB-KW"/>
</dbReference>
<feature type="compositionally biased region" description="Polar residues" evidence="10">
    <location>
        <begin position="46"/>
        <end position="62"/>
    </location>
</feature>
<keyword evidence="8" id="KW-0539">Nucleus</keyword>
<keyword evidence="4 9" id="KW-0863">Zinc-finger</keyword>
<evidence type="ECO:0000256" key="2">
    <source>
        <dbReference type="ARBA" id="ARBA00022723"/>
    </source>
</evidence>
<name>A0A7E4UM56_PANRE</name>
<evidence type="ECO:0000256" key="8">
    <source>
        <dbReference type="ARBA" id="ARBA00023242"/>
    </source>
</evidence>
<keyword evidence="12" id="KW-1185">Reference proteome</keyword>
<proteinExistence type="predicted"/>
<evidence type="ECO:0000313" key="12">
    <source>
        <dbReference type="Proteomes" id="UP000492821"/>
    </source>
</evidence>
<feature type="domain" description="C2H2-type" evidence="11">
    <location>
        <begin position="259"/>
        <end position="286"/>
    </location>
</feature>
<dbReference type="PANTHER" id="PTHR16515:SF66">
    <property type="entry name" value="C2H2-TYPE DOMAIN-CONTAINING PROTEIN"/>
    <property type="match status" value="1"/>
</dbReference>
<feature type="compositionally biased region" description="Polar residues" evidence="10">
    <location>
        <begin position="193"/>
        <end position="208"/>
    </location>
</feature>
<dbReference type="FunFam" id="3.30.160.60:FF:000634">
    <property type="entry name" value="Zinc finger X-chromosomal protein"/>
    <property type="match status" value="1"/>
</dbReference>
<reference evidence="12" key="1">
    <citation type="journal article" date="2013" name="Genetics">
        <title>The draft genome and transcriptome of Panagrellus redivivus are shaped by the harsh demands of a free-living lifestyle.</title>
        <authorList>
            <person name="Srinivasan J."/>
            <person name="Dillman A.R."/>
            <person name="Macchietto M.G."/>
            <person name="Heikkinen L."/>
            <person name="Lakso M."/>
            <person name="Fracchia K.M."/>
            <person name="Antoshechkin I."/>
            <person name="Mortazavi A."/>
            <person name="Wong G."/>
            <person name="Sternberg P.W."/>
        </authorList>
    </citation>
    <scope>NUCLEOTIDE SEQUENCE [LARGE SCALE GENOMIC DNA]</scope>
    <source>
        <strain evidence="12">MT8872</strain>
    </source>
</reference>
<dbReference type="SMART" id="SM00355">
    <property type="entry name" value="ZnF_C2H2"/>
    <property type="match status" value="3"/>
</dbReference>
<dbReference type="PROSITE" id="PS00028">
    <property type="entry name" value="ZINC_FINGER_C2H2_1"/>
    <property type="match status" value="3"/>
</dbReference>
<reference evidence="13" key="2">
    <citation type="submission" date="2020-10" db="UniProtKB">
        <authorList>
            <consortium name="WormBaseParasite"/>
        </authorList>
    </citation>
    <scope>IDENTIFICATION</scope>
</reference>
<evidence type="ECO:0000256" key="3">
    <source>
        <dbReference type="ARBA" id="ARBA00022737"/>
    </source>
</evidence>
<comment type="subcellular location">
    <subcellularLocation>
        <location evidence="1">Nucleus</location>
    </subcellularLocation>
</comment>
<evidence type="ECO:0000256" key="7">
    <source>
        <dbReference type="ARBA" id="ARBA00023163"/>
    </source>
</evidence>
<feature type="compositionally biased region" description="Low complexity" evidence="10">
    <location>
        <begin position="70"/>
        <end position="80"/>
    </location>
</feature>
<evidence type="ECO:0000259" key="11">
    <source>
        <dbReference type="PROSITE" id="PS50157"/>
    </source>
</evidence>
<dbReference type="InterPro" id="IPR013087">
    <property type="entry name" value="Znf_C2H2_type"/>
</dbReference>
<feature type="region of interest" description="Disordered" evidence="10">
    <location>
        <begin position="190"/>
        <end position="223"/>
    </location>
</feature>
<dbReference type="InterPro" id="IPR050331">
    <property type="entry name" value="Zinc_finger"/>
</dbReference>
<dbReference type="Pfam" id="PF00096">
    <property type="entry name" value="zf-C2H2"/>
    <property type="match status" value="3"/>
</dbReference>
<dbReference type="Gene3D" id="3.30.160.60">
    <property type="entry name" value="Classic Zinc Finger"/>
    <property type="match status" value="3"/>
</dbReference>
<keyword evidence="2" id="KW-0479">Metal-binding</keyword>
<evidence type="ECO:0000313" key="13">
    <source>
        <dbReference type="WBParaSite" id="Pan_g10422.t1"/>
    </source>
</evidence>
<evidence type="ECO:0000256" key="9">
    <source>
        <dbReference type="PROSITE-ProRule" id="PRU00042"/>
    </source>
</evidence>
<feature type="region of interest" description="Disordered" evidence="10">
    <location>
        <begin position="1"/>
        <end position="80"/>
    </location>
</feature>
<dbReference type="GO" id="GO:0005634">
    <property type="term" value="C:nucleus"/>
    <property type="evidence" value="ECO:0007669"/>
    <property type="project" value="UniProtKB-SubCell"/>
</dbReference>
<dbReference type="FunFam" id="3.30.160.60:FF:001182">
    <property type="entry name" value="Zinc finger, C2H2 type"/>
    <property type="match status" value="1"/>
</dbReference>
<dbReference type="Proteomes" id="UP000492821">
    <property type="component" value="Unassembled WGS sequence"/>
</dbReference>
<dbReference type="SUPFAM" id="SSF57667">
    <property type="entry name" value="beta-beta-alpha zinc fingers"/>
    <property type="match status" value="2"/>
</dbReference>
<organism evidence="12 13">
    <name type="scientific">Panagrellus redivivus</name>
    <name type="common">Microworm</name>
    <dbReference type="NCBI Taxonomy" id="6233"/>
    <lineage>
        <taxon>Eukaryota</taxon>
        <taxon>Metazoa</taxon>
        <taxon>Ecdysozoa</taxon>
        <taxon>Nematoda</taxon>
        <taxon>Chromadorea</taxon>
        <taxon>Rhabditida</taxon>
        <taxon>Tylenchina</taxon>
        <taxon>Panagrolaimomorpha</taxon>
        <taxon>Panagrolaimoidea</taxon>
        <taxon>Panagrolaimidae</taxon>
        <taxon>Panagrellus</taxon>
    </lineage>
</organism>
<dbReference type="WBParaSite" id="Pan_g10422.t1">
    <property type="protein sequence ID" value="Pan_g10422.t1"/>
    <property type="gene ID" value="Pan_g10422"/>
</dbReference>
<sequence>MTALSEPTPTPNPMTSDEDNDVMNLTLRPARRSFLIDSLLEERQKQLQSSEASTASPPSNEQTEGEQSDSESPQIESSSDLAENIHAPTSVPLSMPSTPVAAMPPQPGNLNFFQALARLMATNQTALMSQNAAARFRMMNLSAMAPSLAAFGQVQQQSVTAAQAFRGMMGPIRPDMGQDSPLTRLLGAGRPNLLNSMATGGSSRSYPPTSASGSGGSSTAGSVRSSNVKKYRCDVCEKTFSRSNTLITHKRIHTGEKPFRCEHCGRAFRQPGNLTRHRLTHTTDKPFVCMECGKAFNRASNLHTHTRTHAPTPARLHLGF</sequence>
<evidence type="ECO:0000256" key="5">
    <source>
        <dbReference type="ARBA" id="ARBA00022833"/>
    </source>
</evidence>
<dbReference type="PANTHER" id="PTHR16515">
    <property type="entry name" value="PR DOMAIN ZINC FINGER PROTEIN"/>
    <property type="match status" value="1"/>
</dbReference>
<keyword evidence="6" id="KW-0805">Transcription regulation</keyword>
<dbReference type="InterPro" id="IPR036236">
    <property type="entry name" value="Znf_C2H2_sf"/>
</dbReference>
<evidence type="ECO:0000256" key="4">
    <source>
        <dbReference type="ARBA" id="ARBA00022771"/>
    </source>
</evidence>
<keyword evidence="5" id="KW-0862">Zinc</keyword>
<keyword evidence="3" id="KW-0677">Repeat</keyword>
<dbReference type="GO" id="GO:0010468">
    <property type="term" value="P:regulation of gene expression"/>
    <property type="evidence" value="ECO:0007669"/>
    <property type="project" value="TreeGrafter"/>
</dbReference>
<dbReference type="PROSITE" id="PS50157">
    <property type="entry name" value="ZINC_FINGER_C2H2_2"/>
    <property type="match status" value="3"/>
</dbReference>
<evidence type="ECO:0000256" key="10">
    <source>
        <dbReference type="SAM" id="MobiDB-lite"/>
    </source>
</evidence>
<feature type="domain" description="C2H2-type" evidence="11">
    <location>
        <begin position="231"/>
        <end position="258"/>
    </location>
</feature>
<feature type="domain" description="C2H2-type" evidence="11">
    <location>
        <begin position="287"/>
        <end position="314"/>
    </location>
</feature>
<dbReference type="FunFam" id="3.30.160.60:FF:000003">
    <property type="entry name" value="Zinc finger protein 3 homolog"/>
    <property type="match status" value="1"/>
</dbReference>
<keyword evidence="7" id="KW-0804">Transcription</keyword>
<accession>A0A7E4UM56</accession>
<evidence type="ECO:0000256" key="1">
    <source>
        <dbReference type="ARBA" id="ARBA00004123"/>
    </source>
</evidence>
<evidence type="ECO:0000256" key="6">
    <source>
        <dbReference type="ARBA" id="ARBA00023015"/>
    </source>
</evidence>
<protein>
    <submittedName>
        <fullName evidence="13">Protein krueppel</fullName>
    </submittedName>
</protein>